<feature type="region of interest" description="Disordered" evidence="1">
    <location>
        <begin position="1"/>
        <end position="74"/>
    </location>
</feature>
<name>A0A4U0TS01_9PEZI</name>
<evidence type="ECO:0000313" key="2">
    <source>
        <dbReference type="EMBL" id="TKA24930.1"/>
    </source>
</evidence>
<comment type="caution">
    <text evidence="2">The sequence shown here is derived from an EMBL/GenBank/DDBJ whole genome shotgun (WGS) entry which is preliminary data.</text>
</comment>
<organism evidence="2 3">
    <name type="scientific">Friedmanniomyces endolithicus</name>
    <dbReference type="NCBI Taxonomy" id="329885"/>
    <lineage>
        <taxon>Eukaryota</taxon>
        <taxon>Fungi</taxon>
        <taxon>Dikarya</taxon>
        <taxon>Ascomycota</taxon>
        <taxon>Pezizomycotina</taxon>
        <taxon>Dothideomycetes</taxon>
        <taxon>Dothideomycetidae</taxon>
        <taxon>Mycosphaerellales</taxon>
        <taxon>Teratosphaeriaceae</taxon>
        <taxon>Friedmanniomyces</taxon>
    </lineage>
</organism>
<sequence length="74" mass="7984">MASLSATMHLHRVLSGTSVEKSGRLRRFGWMPGPAPSSDLAETTPPSPAALFTHTHTHTHTHTQTRSHSSATAR</sequence>
<proteinExistence type="predicted"/>
<reference evidence="2 3" key="1">
    <citation type="submission" date="2017-03" db="EMBL/GenBank/DDBJ databases">
        <title>Genomes of endolithic fungi from Antarctica.</title>
        <authorList>
            <person name="Coleine C."/>
            <person name="Masonjones S."/>
            <person name="Stajich J.E."/>
        </authorList>
    </citation>
    <scope>NUCLEOTIDE SEQUENCE [LARGE SCALE GENOMIC DNA]</scope>
    <source>
        <strain evidence="2 3">CCFEE 5311</strain>
    </source>
</reference>
<gene>
    <name evidence="2" type="ORF">B0A54_17493</name>
</gene>
<dbReference type="AlphaFoldDB" id="A0A4U0TS01"/>
<accession>A0A4U0TS01</accession>
<dbReference type="EMBL" id="NAJP01000168">
    <property type="protein sequence ID" value="TKA24930.1"/>
    <property type="molecule type" value="Genomic_DNA"/>
</dbReference>
<protein>
    <submittedName>
        <fullName evidence="2">Uncharacterized protein</fullName>
    </submittedName>
</protein>
<evidence type="ECO:0000256" key="1">
    <source>
        <dbReference type="SAM" id="MobiDB-lite"/>
    </source>
</evidence>
<feature type="compositionally biased region" description="Basic residues" evidence="1">
    <location>
        <begin position="55"/>
        <end position="65"/>
    </location>
</feature>
<evidence type="ECO:0000313" key="3">
    <source>
        <dbReference type="Proteomes" id="UP000310066"/>
    </source>
</evidence>
<dbReference type="Proteomes" id="UP000310066">
    <property type="component" value="Unassembled WGS sequence"/>
</dbReference>